<evidence type="ECO:0000256" key="6">
    <source>
        <dbReference type="ARBA" id="ARBA00023136"/>
    </source>
</evidence>
<feature type="chain" id="PRO_5033473148" description="GOLD domain-containing protein" evidence="10">
    <location>
        <begin position="20"/>
        <end position="212"/>
    </location>
</feature>
<evidence type="ECO:0000313" key="12">
    <source>
        <dbReference type="EMBL" id="KAA0149074.1"/>
    </source>
</evidence>
<evidence type="ECO:0000256" key="2">
    <source>
        <dbReference type="ARBA" id="ARBA00007104"/>
    </source>
</evidence>
<feature type="signal peptide" evidence="10">
    <location>
        <begin position="1"/>
        <end position="19"/>
    </location>
</feature>
<evidence type="ECO:0000313" key="15">
    <source>
        <dbReference type="EMBL" id="KAA0174003.1"/>
    </source>
</evidence>
<evidence type="ECO:0000313" key="14">
    <source>
        <dbReference type="EMBL" id="KAA0163061.1"/>
    </source>
</evidence>
<evidence type="ECO:0000313" key="16">
    <source>
        <dbReference type="Proteomes" id="UP000322899"/>
    </source>
</evidence>
<comment type="similarity">
    <text evidence="2 7">Belongs to the EMP24/GP25L family.</text>
</comment>
<protein>
    <recommendedName>
        <fullName evidence="11">GOLD domain-containing protein</fullName>
    </recommendedName>
</protein>
<dbReference type="Proteomes" id="UP000323011">
    <property type="component" value="Unassembled WGS sequence"/>
</dbReference>
<dbReference type="OrthoDB" id="1929172at2759"/>
<evidence type="ECO:0000256" key="8">
    <source>
        <dbReference type="SAM" id="Coils"/>
    </source>
</evidence>
<keyword evidence="4 10" id="KW-0732">Signal</keyword>
<dbReference type="Pfam" id="PF01105">
    <property type="entry name" value="EMP24_GP25L"/>
    <property type="match status" value="1"/>
</dbReference>
<evidence type="ECO:0000256" key="10">
    <source>
        <dbReference type="SAM" id="SignalP"/>
    </source>
</evidence>
<dbReference type="GO" id="GO:0016020">
    <property type="term" value="C:membrane"/>
    <property type="evidence" value="ECO:0007669"/>
    <property type="project" value="UniProtKB-SubCell"/>
</dbReference>
<dbReference type="PROSITE" id="PS50866">
    <property type="entry name" value="GOLD"/>
    <property type="match status" value="1"/>
</dbReference>
<evidence type="ECO:0000256" key="3">
    <source>
        <dbReference type="ARBA" id="ARBA00022692"/>
    </source>
</evidence>
<dbReference type="EMBL" id="VLTM01000138">
    <property type="protein sequence ID" value="KAA0149282.1"/>
    <property type="molecule type" value="Genomic_DNA"/>
</dbReference>
<dbReference type="InterPro" id="IPR009038">
    <property type="entry name" value="GOLD_dom"/>
</dbReference>
<dbReference type="EMBL" id="VLTN01000046">
    <property type="protein sequence ID" value="KAA0149074.1"/>
    <property type="molecule type" value="Genomic_DNA"/>
</dbReference>
<dbReference type="EMBL" id="VLTL01000072">
    <property type="protein sequence ID" value="KAA0163061.1"/>
    <property type="molecule type" value="Genomic_DNA"/>
</dbReference>
<accession>A0A5A8E884</accession>
<dbReference type="AlphaFoldDB" id="A0A5A8E884"/>
<reference evidence="16 17" key="1">
    <citation type="submission" date="2019-07" db="EMBL/GenBank/DDBJ databases">
        <title>Genomes of Cafeteria roenbergensis.</title>
        <authorList>
            <person name="Fischer M.G."/>
            <person name="Hackl T."/>
            <person name="Roman M."/>
        </authorList>
    </citation>
    <scope>NUCLEOTIDE SEQUENCE [LARGE SCALE GENOMIC DNA]</scope>
    <source>
        <strain evidence="12 17">BVI</strain>
        <strain evidence="13 19">Cflag</strain>
        <strain evidence="15 16">E4-10P</strain>
        <strain evidence="14 18">RCC970-E3</strain>
    </source>
</reference>
<keyword evidence="6 9" id="KW-0472">Membrane</keyword>
<organism evidence="15 16">
    <name type="scientific">Cafeteria roenbergensis</name>
    <name type="common">Marine flagellate</name>
    <dbReference type="NCBI Taxonomy" id="33653"/>
    <lineage>
        <taxon>Eukaryota</taxon>
        <taxon>Sar</taxon>
        <taxon>Stramenopiles</taxon>
        <taxon>Bigyra</taxon>
        <taxon>Opalozoa</taxon>
        <taxon>Bicosoecida</taxon>
        <taxon>Cafeteriaceae</taxon>
        <taxon>Cafeteria</taxon>
    </lineage>
</organism>
<dbReference type="InterPro" id="IPR015720">
    <property type="entry name" value="Emp24-like"/>
</dbReference>
<dbReference type="PANTHER" id="PTHR22811">
    <property type="entry name" value="TRANSMEMBRANE EMP24 DOMAIN-CONTAINING PROTEIN"/>
    <property type="match status" value="1"/>
</dbReference>
<feature type="coiled-coil region" evidence="8">
    <location>
        <begin position="138"/>
        <end position="165"/>
    </location>
</feature>
<feature type="domain" description="GOLD" evidence="11">
    <location>
        <begin position="29"/>
        <end position="122"/>
    </location>
</feature>
<evidence type="ECO:0000313" key="18">
    <source>
        <dbReference type="Proteomes" id="UP000324907"/>
    </source>
</evidence>
<feature type="transmembrane region" description="Helical" evidence="9">
    <location>
        <begin position="180"/>
        <end position="202"/>
    </location>
</feature>
<dbReference type="Proteomes" id="UP000322899">
    <property type="component" value="Unassembled WGS sequence"/>
</dbReference>
<dbReference type="Proteomes" id="UP000324907">
    <property type="component" value="Unassembled WGS sequence"/>
</dbReference>
<gene>
    <name evidence="15" type="ORF">FNF27_04564</name>
    <name evidence="14" type="ORF">FNF28_04451</name>
    <name evidence="12" type="ORF">FNF29_06162</name>
    <name evidence="13" type="ORF">FNF31_07242</name>
</gene>
<evidence type="ECO:0000259" key="11">
    <source>
        <dbReference type="PROSITE" id="PS50866"/>
    </source>
</evidence>
<name>A0A5A8E884_CAFRO</name>
<comment type="caution">
    <text evidence="15">The sequence shown here is derived from an EMBL/GenBank/DDBJ whole genome shotgun (WGS) entry which is preliminary data.</text>
</comment>
<dbReference type="EMBL" id="VLTO01000027">
    <property type="protein sequence ID" value="KAA0174003.1"/>
    <property type="molecule type" value="Genomic_DNA"/>
</dbReference>
<evidence type="ECO:0000256" key="4">
    <source>
        <dbReference type="ARBA" id="ARBA00022729"/>
    </source>
</evidence>
<dbReference type="Proteomes" id="UP000325113">
    <property type="component" value="Unassembled WGS sequence"/>
</dbReference>
<comment type="subcellular location">
    <subcellularLocation>
        <location evidence="1 7">Membrane</location>
        <topology evidence="1 7">Single-pass type I membrane protein</topology>
    </subcellularLocation>
</comment>
<keyword evidence="17" id="KW-1185">Reference proteome</keyword>
<proteinExistence type="inferred from homology"/>
<evidence type="ECO:0000313" key="13">
    <source>
        <dbReference type="EMBL" id="KAA0149282.1"/>
    </source>
</evidence>
<keyword evidence="8" id="KW-0175">Coiled coil</keyword>
<dbReference type="OMA" id="GATCAWQ"/>
<evidence type="ECO:0000256" key="9">
    <source>
        <dbReference type="SAM" id="Phobius"/>
    </source>
</evidence>
<evidence type="ECO:0000313" key="17">
    <source>
        <dbReference type="Proteomes" id="UP000323011"/>
    </source>
</evidence>
<dbReference type="SMART" id="SM01190">
    <property type="entry name" value="EMP24_GP25L"/>
    <property type="match status" value="1"/>
</dbReference>
<keyword evidence="3 7" id="KW-0812">Transmembrane</keyword>
<sequence>MLLALALLAGLALPAPSAGLYFYVTEGQHRCFLEEVPQDTLVVAQYKNPDLIGSIDGQPSHSVRVTVTSPSSNTVLATSLEKEGRVAFTSDVGGEFSLCFSSNSSRWFSSPRKFKLDLSINVGEMAIDYAEVAKREHLTDLELEVRKLNDKAKDVLNEMKYQKDREARFRDTSESSNGRVMWWSLFQMAVLVVAGVWQVMYMRDFLQKKKDR</sequence>
<evidence type="ECO:0000256" key="5">
    <source>
        <dbReference type="ARBA" id="ARBA00022989"/>
    </source>
</evidence>
<evidence type="ECO:0000256" key="1">
    <source>
        <dbReference type="ARBA" id="ARBA00004479"/>
    </source>
</evidence>
<evidence type="ECO:0000313" key="19">
    <source>
        <dbReference type="Proteomes" id="UP000325113"/>
    </source>
</evidence>
<evidence type="ECO:0000256" key="7">
    <source>
        <dbReference type="RuleBase" id="RU003827"/>
    </source>
</evidence>
<keyword evidence="5 9" id="KW-1133">Transmembrane helix</keyword>